<dbReference type="PANTHER" id="PTHR45641:SF19">
    <property type="entry name" value="NEPHROCYSTIN-3"/>
    <property type="match status" value="1"/>
</dbReference>
<reference evidence="3" key="1">
    <citation type="submission" date="2021-02" db="EMBL/GenBank/DDBJ databases">
        <authorList>
            <person name="Nowell W R."/>
        </authorList>
    </citation>
    <scope>NUCLEOTIDE SEQUENCE</scope>
</reference>
<evidence type="ECO:0000256" key="1">
    <source>
        <dbReference type="ARBA" id="ARBA00022737"/>
    </source>
</evidence>
<protein>
    <submittedName>
        <fullName evidence="3">Uncharacterized protein</fullName>
    </submittedName>
</protein>
<dbReference type="InterPro" id="IPR019734">
    <property type="entry name" value="TPR_rpt"/>
</dbReference>
<dbReference type="EMBL" id="CAJNYV010003919">
    <property type="protein sequence ID" value="CAF3621642.1"/>
    <property type="molecule type" value="Genomic_DNA"/>
</dbReference>
<proteinExistence type="predicted"/>
<dbReference type="SUPFAM" id="SSF48452">
    <property type="entry name" value="TPR-like"/>
    <property type="match status" value="1"/>
</dbReference>
<evidence type="ECO:0000313" key="4">
    <source>
        <dbReference type="Proteomes" id="UP000663865"/>
    </source>
</evidence>
<name>A0A818PNF7_9BILA</name>
<accession>A0A818PNF7</accession>
<comment type="caution">
    <text evidence="3">The sequence shown here is derived from an EMBL/GenBank/DDBJ whole genome shotgun (WGS) entry which is preliminary data.</text>
</comment>
<dbReference type="Gene3D" id="1.25.40.10">
    <property type="entry name" value="Tetratricopeptide repeat domain"/>
    <property type="match status" value="1"/>
</dbReference>
<evidence type="ECO:0000256" key="2">
    <source>
        <dbReference type="ARBA" id="ARBA00022803"/>
    </source>
</evidence>
<keyword evidence="1" id="KW-0677">Repeat</keyword>
<dbReference type="SMART" id="SM00028">
    <property type="entry name" value="TPR"/>
    <property type="match status" value="3"/>
</dbReference>
<evidence type="ECO:0000313" key="3">
    <source>
        <dbReference type="EMBL" id="CAF3621642.1"/>
    </source>
</evidence>
<keyword evidence="2" id="KW-0802">TPR repeat</keyword>
<sequence length="152" mass="17305">MQQTLSSDDAALGTIYNNTAVSYNSMEEKNNALEFYQKAAAIRENISSPNDSTLASIYSSMAAIYSFMDKKKDAVVFYEKSLKIQESLSSPNHSQMYVIYFNTARTCEDLRNYDVAVKHAERSLFHARSAFGSSDDRVQNVQNYIDTLRRHQ</sequence>
<dbReference type="PANTHER" id="PTHR45641">
    <property type="entry name" value="TETRATRICOPEPTIDE REPEAT PROTEIN (AFU_ORTHOLOGUE AFUA_6G03870)"/>
    <property type="match status" value="1"/>
</dbReference>
<dbReference type="Pfam" id="PF13424">
    <property type="entry name" value="TPR_12"/>
    <property type="match status" value="1"/>
</dbReference>
<gene>
    <name evidence="3" type="ORF">KIK155_LOCUS21949</name>
</gene>
<organism evidence="3 4">
    <name type="scientific">Rotaria socialis</name>
    <dbReference type="NCBI Taxonomy" id="392032"/>
    <lineage>
        <taxon>Eukaryota</taxon>
        <taxon>Metazoa</taxon>
        <taxon>Spiralia</taxon>
        <taxon>Gnathifera</taxon>
        <taxon>Rotifera</taxon>
        <taxon>Eurotatoria</taxon>
        <taxon>Bdelloidea</taxon>
        <taxon>Philodinida</taxon>
        <taxon>Philodinidae</taxon>
        <taxon>Rotaria</taxon>
    </lineage>
</organism>
<dbReference type="InterPro" id="IPR011990">
    <property type="entry name" value="TPR-like_helical_dom_sf"/>
</dbReference>
<dbReference type="Proteomes" id="UP000663865">
    <property type="component" value="Unassembled WGS sequence"/>
</dbReference>
<dbReference type="AlphaFoldDB" id="A0A818PNF7"/>